<proteinExistence type="predicted"/>
<evidence type="ECO:0000313" key="3">
    <source>
        <dbReference type="Proteomes" id="UP001302745"/>
    </source>
</evidence>
<evidence type="ECO:0000256" key="1">
    <source>
        <dbReference type="SAM" id="MobiDB-lite"/>
    </source>
</evidence>
<gene>
    <name evidence="2" type="ORF">C8A00DRAFT_47512</name>
</gene>
<protein>
    <submittedName>
        <fullName evidence="2">Uncharacterized protein</fullName>
    </submittedName>
</protein>
<reference evidence="2" key="1">
    <citation type="journal article" date="2023" name="Mol. Phylogenet. Evol.">
        <title>Genome-scale phylogeny and comparative genomics of the fungal order Sordariales.</title>
        <authorList>
            <person name="Hensen N."/>
            <person name="Bonometti L."/>
            <person name="Westerberg I."/>
            <person name="Brannstrom I.O."/>
            <person name="Guillou S."/>
            <person name="Cros-Aarteil S."/>
            <person name="Calhoun S."/>
            <person name="Haridas S."/>
            <person name="Kuo A."/>
            <person name="Mondo S."/>
            <person name="Pangilinan J."/>
            <person name="Riley R."/>
            <person name="LaButti K."/>
            <person name="Andreopoulos B."/>
            <person name="Lipzen A."/>
            <person name="Chen C."/>
            <person name="Yan M."/>
            <person name="Daum C."/>
            <person name="Ng V."/>
            <person name="Clum A."/>
            <person name="Steindorff A."/>
            <person name="Ohm R.A."/>
            <person name="Martin F."/>
            <person name="Silar P."/>
            <person name="Natvig D.O."/>
            <person name="Lalanne C."/>
            <person name="Gautier V."/>
            <person name="Ament-Velasquez S.L."/>
            <person name="Kruys A."/>
            <person name="Hutchinson M.I."/>
            <person name="Powell A.J."/>
            <person name="Barry K."/>
            <person name="Miller A.N."/>
            <person name="Grigoriev I.V."/>
            <person name="Debuchy R."/>
            <person name="Gladieux P."/>
            <person name="Hiltunen Thoren M."/>
            <person name="Johannesson H."/>
        </authorList>
    </citation>
    <scope>NUCLEOTIDE SEQUENCE</scope>
    <source>
        <strain evidence="2">CBS 538.74</strain>
    </source>
</reference>
<dbReference type="PANTHER" id="PTHR37535:SF2">
    <property type="entry name" value="FINGER DOMAIN PROTEIN, PUTATIVE (AFU_ORTHOLOGUE AFUA_6G09300)-RELATED"/>
    <property type="match status" value="1"/>
</dbReference>
<comment type="caution">
    <text evidence="2">The sequence shown here is derived from an EMBL/GenBank/DDBJ whole genome shotgun (WGS) entry which is preliminary data.</text>
</comment>
<dbReference type="Proteomes" id="UP001302745">
    <property type="component" value="Unassembled WGS sequence"/>
</dbReference>
<dbReference type="Pfam" id="PF11917">
    <property type="entry name" value="DUF3435"/>
    <property type="match status" value="1"/>
</dbReference>
<dbReference type="AlphaFoldDB" id="A0AAN6ZR49"/>
<evidence type="ECO:0000313" key="2">
    <source>
        <dbReference type="EMBL" id="KAK4148715.1"/>
    </source>
</evidence>
<dbReference type="InterPro" id="IPR021842">
    <property type="entry name" value="DUF3435"/>
</dbReference>
<dbReference type="PANTHER" id="PTHR37535">
    <property type="entry name" value="FLUG DOMAIN PROTEIN"/>
    <property type="match status" value="1"/>
</dbReference>
<feature type="region of interest" description="Disordered" evidence="1">
    <location>
        <begin position="1"/>
        <end position="46"/>
    </location>
</feature>
<organism evidence="2 3">
    <name type="scientific">Chaetomidium leptoderma</name>
    <dbReference type="NCBI Taxonomy" id="669021"/>
    <lineage>
        <taxon>Eukaryota</taxon>
        <taxon>Fungi</taxon>
        <taxon>Dikarya</taxon>
        <taxon>Ascomycota</taxon>
        <taxon>Pezizomycotina</taxon>
        <taxon>Sordariomycetes</taxon>
        <taxon>Sordariomycetidae</taxon>
        <taxon>Sordariales</taxon>
        <taxon>Chaetomiaceae</taxon>
        <taxon>Chaetomidium</taxon>
    </lineage>
</organism>
<reference evidence="2" key="2">
    <citation type="submission" date="2023-05" db="EMBL/GenBank/DDBJ databases">
        <authorList>
            <consortium name="Lawrence Berkeley National Laboratory"/>
            <person name="Steindorff A."/>
            <person name="Hensen N."/>
            <person name="Bonometti L."/>
            <person name="Westerberg I."/>
            <person name="Brannstrom I.O."/>
            <person name="Guillou S."/>
            <person name="Cros-Aarteil S."/>
            <person name="Calhoun S."/>
            <person name="Haridas S."/>
            <person name="Kuo A."/>
            <person name="Mondo S."/>
            <person name="Pangilinan J."/>
            <person name="Riley R."/>
            <person name="Labutti K."/>
            <person name="Andreopoulos B."/>
            <person name="Lipzen A."/>
            <person name="Chen C."/>
            <person name="Yanf M."/>
            <person name="Daum C."/>
            <person name="Ng V."/>
            <person name="Clum A."/>
            <person name="Ohm R."/>
            <person name="Martin F."/>
            <person name="Silar P."/>
            <person name="Natvig D."/>
            <person name="Lalanne C."/>
            <person name="Gautier V."/>
            <person name="Ament-Velasquez S.L."/>
            <person name="Kruys A."/>
            <person name="Hutchinson M.I."/>
            <person name="Powell A.J."/>
            <person name="Barry K."/>
            <person name="Miller A.N."/>
            <person name="Grigoriev I.V."/>
            <person name="Debuchy R."/>
            <person name="Gladieux P."/>
            <person name="Thoren M.H."/>
            <person name="Johannesson H."/>
        </authorList>
    </citation>
    <scope>NUCLEOTIDE SEQUENCE</scope>
    <source>
        <strain evidence="2">CBS 538.74</strain>
    </source>
</reference>
<accession>A0AAN6ZR49</accession>
<sequence length="526" mass="60323">MRDSAPLPLSDSAGSDPDDSIFSSDSDSDDESDCSSVPQAEPEEDYDRLIEEFTEEGPTLANRGDVSRDMIRTEEAKWIQFCGILEKKPNPDELLMSCHAPTFKSYLMWRCKNSRITKTSSITTYWKTLRWMDGGVLYDVGNWIPVSLAPRMGLDGSAKDKSGLYVEDLDLILHHHWILDDSIFAHERLRVQMAPILILAGATSTRPGALIGNLRYKDVQFHVFPPSPGCKRARVGMVVTLTKTKRTAGQSRPKKYGFHEEDTLLRDPILYMEGLAFADDAFDNGIKSPSDIYTLTVPANHSSLILPWKLEWRDKQIFRDVQGRGKNITVSLDRAFQYWKARTYLIRLGRAVGFEKQLEWYDLRRGSGKKLNKALTLEERNHSMGHTLGDSSTYVKFYMTDFIEADFQEIVFGSEPQRDLIHLMGRLLYRGDAPKRLTKEQMTEVNENPKLLKLRKDKERVAKKIEAMGWTLKTEPTTTSHRQLLDKHAEYKRKADVLRKVLQDRRLASAIREFHNSKDGQEISRQ</sequence>
<dbReference type="EMBL" id="MU857277">
    <property type="protein sequence ID" value="KAK4148715.1"/>
    <property type="molecule type" value="Genomic_DNA"/>
</dbReference>
<keyword evidence="3" id="KW-1185">Reference proteome</keyword>
<name>A0AAN6ZR49_9PEZI</name>